<keyword evidence="6 7" id="KW-0472">Membrane</keyword>
<evidence type="ECO:0000313" key="9">
    <source>
        <dbReference type="EMBL" id="SFN96076.1"/>
    </source>
</evidence>
<protein>
    <submittedName>
        <fullName evidence="9">Alginate O-acetyltransferase complex protein AlgI</fullName>
    </submittedName>
</protein>
<reference evidence="9 10" key="1">
    <citation type="submission" date="2016-10" db="EMBL/GenBank/DDBJ databases">
        <authorList>
            <person name="de Groot N.N."/>
        </authorList>
    </citation>
    <scope>NUCLEOTIDE SEQUENCE [LARGE SCALE GENOMIC DNA]</scope>
    <source>
        <strain evidence="9 10">DSM 1283</strain>
    </source>
</reference>
<feature type="transmembrane region" description="Helical" evidence="8">
    <location>
        <begin position="395"/>
        <end position="415"/>
    </location>
</feature>
<feature type="transmembrane region" description="Helical" evidence="8">
    <location>
        <begin position="6"/>
        <end position="22"/>
    </location>
</feature>
<keyword evidence="3 7" id="KW-1003">Cell membrane</keyword>
<proteinExistence type="inferred from homology"/>
<keyword evidence="10" id="KW-1185">Reference proteome</keyword>
<keyword evidence="7 9" id="KW-0808">Transferase</keyword>
<feature type="transmembrane region" description="Helical" evidence="8">
    <location>
        <begin position="427"/>
        <end position="445"/>
    </location>
</feature>
<dbReference type="GO" id="GO:0005886">
    <property type="term" value="C:plasma membrane"/>
    <property type="evidence" value="ECO:0007669"/>
    <property type="project" value="UniProtKB-SubCell"/>
</dbReference>
<dbReference type="AlphaFoldDB" id="A0A1I5DAD4"/>
<feature type="transmembrane region" description="Helical" evidence="8">
    <location>
        <begin position="77"/>
        <end position="96"/>
    </location>
</feature>
<evidence type="ECO:0000313" key="10">
    <source>
        <dbReference type="Proteomes" id="UP000198806"/>
    </source>
</evidence>
<feature type="transmembrane region" description="Helical" evidence="8">
    <location>
        <begin position="147"/>
        <end position="168"/>
    </location>
</feature>
<name>A0A1I5DAD4_9FIRM</name>
<dbReference type="InterPro" id="IPR024194">
    <property type="entry name" value="Ac/AlaTfrase_AlgI/DltB"/>
</dbReference>
<evidence type="ECO:0000256" key="1">
    <source>
        <dbReference type="ARBA" id="ARBA00004651"/>
    </source>
</evidence>
<comment type="subcellular location">
    <subcellularLocation>
        <location evidence="1">Cell membrane</location>
        <topology evidence="1">Multi-pass membrane protein</topology>
    </subcellularLocation>
</comment>
<feature type="transmembrane region" description="Helical" evidence="8">
    <location>
        <begin position="189"/>
        <end position="210"/>
    </location>
</feature>
<evidence type="ECO:0000256" key="5">
    <source>
        <dbReference type="ARBA" id="ARBA00022989"/>
    </source>
</evidence>
<evidence type="ECO:0000256" key="8">
    <source>
        <dbReference type="SAM" id="Phobius"/>
    </source>
</evidence>
<evidence type="ECO:0000256" key="7">
    <source>
        <dbReference type="PIRNR" id="PIRNR016636"/>
    </source>
</evidence>
<evidence type="ECO:0000256" key="4">
    <source>
        <dbReference type="ARBA" id="ARBA00022692"/>
    </source>
</evidence>
<dbReference type="GO" id="GO:0042121">
    <property type="term" value="P:alginic acid biosynthetic process"/>
    <property type="evidence" value="ECO:0007669"/>
    <property type="project" value="InterPro"/>
</dbReference>
<dbReference type="PIRSF" id="PIRSF016636">
    <property type="entry name" value="AlgI_DltB"/>
    <property type="match status" value="1"/>
</dbReference>
<evidence type="ECO:0000256" key="3">
    <source>
        <dbReference type="ARBA" id="ARBA00022475"/>
    </source>
</evidence>
<keyword evidence="4 8" id="KW-0812">Transmembrane</keyword>
<dbReference type="InterPro" id="IPR004299">
    <property type="entry name" value="MBOAT_fam"/>
</dbReference>
<dbReference type="PANTHER" id="PTHR13285">
    <property type="entry name" value="ACYLTRANSFERASE"/>
    <property type="match status" value="1"/>
</dbReference>
<keyword evidence="7" id="KW-0012">Acyltransferase</keyword>
<dbReference type="InterPro" id="IPR051085">
    <property type="entry name" value="MB_O-acyltransferase"/>
</dbReference>
<accession>A0A1I5DAD4</accession>
<gene>
    <name evidence="9" type="ORF">SAMN04489757_10588</name>
</gene>
<dbReference type="PANTHER" id="PTHR13285:SF18">
    <property type="entry name" value="PROTEIN-CYSTEINE N-PALMITOYLTRANSFERASE RASP"/>
    <property type="match status" value="1"/>
</dbReference>
<dbReference type="Pfam" id="PF03062">
    <property type="entry name" value="MBOAT"/>
    <property type="match status" value="1"/>
</dbReference>
<dbReference type="Proteomes" id="UP000198806">
    <property type="component" value="Unassembled WGS sequence"/>
</dbReference>
<feature type="transmembrane region" description="Helical" evidence="8">
    <location>
        <begin position="326"/>
        <end position="344"/>
    </location>
</feature>
<feature type="transmembrane region" description="Helical" evidence="8">
    <location>
        <begin position="48"/>
        <end position="65"/>
    </location>
</feature>
<dbReference type="PIRSF" id="PIRSF500217">
    <property type="entry name" value="AlgI"/>
    <property type="match status" value="1"/>
</dbReference>
<dbReference type="STRING" id="1527.SAMN04489757_10588"/>
<feature type="transmembrane region" description="Helical" evidence="8">
    <location>
        <begin position="216"/>
        <end position="239"/>
    </location>
</feature>
<dbReference type="OrthoDB" id="9805788at2"/>
<evidence type="ECO:0000256" key="6">
    <source>
        <dbReference type="ARBA" id="ARBA00023136"/>
    </source>
</evidence>
<comment type="similarity">
    <text evidence="2 7">Belongs to the membrane-bound acyltransferase family.</text>
</comment>
<dbReference type="RefSeq" id="WP_091684752.1">
    <property type="nucleotide sequence ID" value="NZ_CANTGT010000079.1"/>
</dbReference>
<organism evidence="9 10">
    <name type="scientific">Anaerocolumna aminovalerica</name>
    <dbReference type="NCBI Taxonomy" id="1527"/>
    <lineage>
        <taxon>Bacteria</taxon>
        <taxon>Bacillati</taxon>
        <taxon>Bacillota</taxon>
        <taxon>Clostridia</taxon>
        <taxon>Lachnospirales</taxon>
        <taxon>Lachnospiraceae</taxon>
        <taxon>Anaerocolumna</taxon>
    </lineage>
</organism>
<keyword evidence="5 8" id="KW-1133">Transmembrane helix</keyword>
<sequence length="457" mass="54095">MLFSSLLFIFQFLPVFFIIYYLSPIRFRNLILFLASVFFYAWGEPRFVILILISILINYIAGIFIERYDRNEKIRVTILVLSIIYNIGTLMFFKYFNFIIENINYIFKGDISFIDIPLPLGISFYTFQIMSYTIDVYRRDTKAERSYINLGAYLCMFPQLIAGPIVVYTQVSKELRKRSYYLKDIEKGLRIFILGLGSKVLIANNVGGLWDDMAQIGYANISMPLAWLGLLSFSLQIYFDFNGYSLMAIGLGKMLGFDFPQNFNFPYISKSVTEYWRRWHITLSTWFKEYLYIPLGGNRKGKLRTYINLFIVWSVTGLWHGASWNFIFWGIYFFVLLSLEKLFLKKWLEKNVILSRIYTILAILLGWMIFAITELENIKIYFGRLFSFSISEDWIYYLRNYGMILVIGILFSTPFLKKWYDKQANKILCNILLLVIFLLSIAYLVDAAYNPFLYFRF</sequence>
<dbReference type="InterPro" id="IPR028362">
    <property type="entry name" value="AlgI"/>
</dbReference>
<dbReference type="EMBL" id="FOWD01000005">
    <property type="protein sequence ID" value="SFN96076.1"/>
    <property type="molecule type" value="Genomic_DNA"/>
</dbReference>
<evidence type="ECO:0000256" key="2">
    <source>
        <dbReference type="ARBA" id="ARBA00010323"/>
    </source>
</evidence>
<feature type="transmembrane region" description="Helical" evidence="8">
    <location>
        <begin position="356"/>
        <end position="375"/>
    </location>
</feature>
<dbReference type="GO" id="GO:0016746">
    <property type="term" value="F:acyltransferase activity"/>
    <property type="evidence" value="ECO:0007669"/>
    <property type="project" value="UniProtKB-KW"/>
</dbReference>